<gene>
    <name evidence="2" type="ORF">PQU98_13910</name>
</gene>
<evidence type="ECO:0000313" key="2">
    <source>
        <dbReference type="EMBL" id="MDC7677235.1"/>
    </source>
</evidence>
<evidence type="ECO:0000313" key="3">
    <source>
        <dbReference type="Proteomes" id="UP001218579"/>
    </source>
</evidence>
<name>A0ABT5HLX0_9CAUL</name>
<dbReference type="Proteomes" id="UP001218579">
    <property type="component" value="Unassembled WGS sequence"/>
</dbReference>
<organism evidence="2 3">
    <name type="scientific">Asticcacaulis machinosus</name>
    <dbReference type="NCBI Taxonomy" id="2984211"/>
    <lineage>
        <taxon>Bacteria</taxon>
        <taxon>Pseudomonadati</taxon>
        <taxon>Pseudomonadota</taxon>
        <taxon>Alphaproteobacteria</taxon>
        <taxon>Caulobacterales</taxon>
        <taxon>Caulobacteraceae</taxon>
        <taxon>Asticcacaulis</taxon>
    </lineage>
</organism>
<evidence type="ECO:0000256" key="1">
    <source>
        <dbReference type="SAM" id="SignalP"/>
    </source>
</evidence>
<dbReference type="RefSeq" id="WP_272745562.1">
    <property type="nucleotide sequence ID" value="NZ_JAQQKV010000003.1"/>
</dbReference>
<reference evidence="2 3" key="1">
    <citation type="submission" date="2023-01" db="EMBL/GenBank/DDBJ databases">
        <title>Novel species of the genus Asticcacaulis isolated from rivers.</title>
        <authorList>
            <person name="Lu H."/>
        </authorList>
    </citation>
    <scope>NUCLEOTIDE SEQUENCE [LARGE SCALE GENOMIC DNA]</scope>
    <source>
        <strain evidence="2 3">LKC15W</strain>
    </source>
</reference>
<dbReference type="EMBL" id="JAQQKV010000003">
    <property type="protein sequence ID" value="MDC7677235.1"/>
    <property type="molecule type" value="Genomic_DNA"/>
</dbReference>
<protein>
    <submittedName>
        <fullName evidence="2">Nuclear transport factor 2 family protein</fullName>
    </submittedName>
</protein>
<comment type="caution">
    <text evidence="2">The sequence shown here is derived from an EMBL/GenBank/DDBJ whole genome shotgun (WGS) entry which is preliminary data.</text>
</comment>
<keyword evidence="1" id="KW-0732">Signal</keyword>
<sequence length="177" mass="19577">MPLKPLLIAALALSLALPVISAHAQTSASAPQVIPPFRSFACTPDDLSRLNTTVEHFKKVWGAQDTSAVIAMHAPDTEWINAYGRQFQDAAELGKFLQTRLFPMFETSVSEREAAGIRPISYRCLGQTAAVIHLYTEGPRGPSRIAGETLRRTHMHFVLENRADGWQIVHTAIMDVR</sequence>
<dbReference type="Gene3D" id="3.10.450.50">
    <property type="match status" value="1"/>
</dbReference>
<dbReference type="InterPro" id="IPR032710">
    <property type="entry name" value="NTF2-like_dom_sf"/>
</dbReference>
<feature type="signal peptide" evidence="1">
    <location>
        <begin position="1"/>
        <end position="24"/>
    </location>
</feature>
<keyword evidence="3" id="KW-1185">Reference proteome</keyword>
<proteinExistence type="predicted"/>
<dbReference type="SUPFAM" id="SSF54427">
    <property type="entry name" value="NTF2-like"/>
    <property type="match status" value="1"/>
</dbReference>
<feature type="chain" id="PRO_5047098296" evidence="1">
    <location>
        <begin position="25"/>
        <end position="177"/>
    </location>
</feature>
<accession>A0ABT5HLX0</accession>